<dbReference type="Proteomes" id="UP001595696">
    <property type="component" value="Unassembled WGS sequence"/>
</dbReference>
<comment type="caution">
    <text evidence="2">The sequence shown here is derived from an EMBL/GenBank/DDBJ whole genome shotgun (WGS) entry which is preliminary data.</text>
</comment>
<dbReference type="RefSeq" id="WP_378613165.1">
    <property type="nucleotide sequence ID" value="NZ_JBHSAX010000014.1"/>
</dbReference>
<sequence>MAKDPLDAIDGPKRDPRPDGCKKPWGVEGYRLRVFRVADRKEVYRAHR</sequence>
<organism evidence="2 3">
    <name type="scientific">Nocardia jiangsuensis</name>
    <dbReference type="NCBI Taxonomy" id="1691563"/>
    <lineage>
        <taxon>Bacteria</taxon>
        <taxon>Bacillati</taxon>
        <taxon>Actinomycetota</taxon>
        <taxon>Actinomycetes</taxon>
        <taxon>Mycobacteriales</taxon>
        <taxon>Nocardiaceae</taxon>
        <taxon>Nocardia</taxon>
    </lineage>
</organism>
<accession>A0ABV8DTJ0</accession>
<feature type="region of interest" description="Disordered" evidence="1">
    <location>
        <begin position="1"/>
        <end position="22"/>
    </location>
</feature>
<dbReference type="EMBL" id="JBHSAX010000014">
    <property type="protein sequence ID" value="MFC3963420.1"/>
    <property type="molecule type" value="Genomic_DNA"/>
</dbReference>
<gene>
    <name evidence="2" type="ORF">ACFO0B_15620</name>
</gene>
<evidence type="ECO:0000313" key="3">
    <source>
        <dbReference type="Proteomes" id="UP001595696"/>
    </source>
</evidence>
<evidence type="ECO:0000256" key="1">
    <source>
        <dbReference type="SAM" id="MobiDB-lite"/>
    </source>
</evidence>
<proteinExistence type="predicted"/>
<reference evidence="3" key="1">
    <citation type="journal article" date="2019" name="Int. J. Syst. Evol. Microbiol.">
        <title>The Global Catalogue of Microorganisms (GCM) 10K type strain sequencing project: providing services to taxonomists for standard genome sequencing and annotation.</title>
        <authorList>
            <consortium name="The Broad Institute Genomics Platform"/>
            <consortium name="The Broad Institute Genome Sequencing Center for Infectious Disease"/>
            <person name="Wu L."/>
            <person name="Ma J."/>
        </authorList>
    </citation>
    <scope>NUCLEOTIDE SEQUENCE [LARGE SCALE GENOMIC DNA]</scope>
    <source>
        <strain evidence="3">CGMCC 4.7330</strain>
    </source>
</reference>
<keyword evidence="3" id="KW-1185">Reference proteome</keyword>
<evidence type="ECO:0000313" key="2">
    <source>
        <dbReference type="EMBL" id="MFC3963420.1"/>
    </source>
</evidence>
<protein>
    <submittedName>
        <fullName evidence="2">Uncharacterized protein</fullName>
    </submittedName>
</protein>
<name>A0ABV8DTJ0_9NOCA</name>